<reference evidence="2 3" key="1">
    <citation type="submission" date="2015-08" db="EMBL/GenBank/DDBJ databases">
        <title>Draft Genome Sequence of Rathayibacter sp. Strain VKM Ac-2596 Isolated from Leaf Gall Induced by Plant-Parasitic Nematodes.</title>
        <authorList>
            <person name="Vasilenko O.V."/>
            <person name="Starodumova I.P."/>
            <person name="Tarlachkov S.V."/>
            <person name="Dorofeeva L.V."/>
            <person name="Evtushenko L.I."/>
        </authorList>
    </citation>
    <scope>NUCLEOTIDE SEQUENCE [LARGE SCALE GENOMIC DNA]</scope>
    <source>
        <strain evidence="2 3">VKM Ac-2596</strain>
    </source>
</reference>
<gene>
    <name evidence="2" type="ORF">ACH61_02689</name>
</gene>
<dbReference type="EMBL" id="LIIN01000123">
    <property type="protein sequence ID" value="KZX20206.1"/>
    <property type="molecule type" value="Genomic_DNA"/>
</dbReference>
<feature type="compositionally biased region" description="Basic and acidic residues" evidence="1">
    <location>
        <begin position="83"/>
        <end position="103"/>
    </location>
</feature>
<feature type="region of interest" description="Disordered" evidence="1">
    <location>
        <begin position="1"/>
        <end position="144"/>
    </location>
</feature>
<keyword evidence="3" id="KW-1185">Reference proteome</keyword>
<comment type="caution">
    <text evidence="2">The sequence shown here is derived from an EMBL/GenBank/DDBJ whole genome shotgun (WGS) entry which is preliminary data.</text>
</comment>
<name>A0A166H9R6_9MICO</name>
<dbReference type="Proteomes" id="UP000076717">
    <property type="component" value="Unassembled WGS sequence"/>
</dbReference>
<feature type="compositionally biased region" description="Basic and acidic residues" evidence="1">
    <location>
        <begin position="1"/>
        <end position="75"/>
    </location>
</feature>
<accession>A0A166H9R6</accession>
<proteinExistence type="predicted"/>
<evidence type="ECO:0000256" key="1">
    <source>
        <dbReference type="SAM" id="MobiDB-lite"/>
    </source>
</evidence>
<dbReference type="AlphaFoldDB" id="A0A166H9R6"/>
<evidence type="ECO:0000313" key="2">
    <source>
        <dbReference type="EMBL" id="KZX20206.1"/>
    </source>
</evidence>
<evidence type="ECO:0000313" key="3">
    <source>
        <dbReference type="Proteomes" id="UP000076717"/>
    </source>
</evidence>
<protein>
    <submittedName>
        <fullName evidence="2">Uncharacterized protein</fullName>
    </submittedName>
</protein>
<organism evidence="2 3">
    <name type="scientific">Rathayibacter tanaceti</name>
    <dbReference type="NCBI Taxonomy" id="1671680"/>
    <lineage>
        <taxon>Bacteria</taxon>
        <taxon>Bacillati</taxon>
        <taxon>Actinomycetota</taxon>
        <taxon>Actinomycetes</taxon>
        <taxon>Micrococcales</taxon>
        <taxon>Microbacteriaceae</taxon>
        <taxon>Rathayibacter</taxon>
    </lineage>
</organism>
<sequence length="144" mass="15935">MARSEQRDAEEQPDDAPSREQQHGSGDDGDQRAERHHESRPDAVDQATDRQRDQERHQREGGAERAERPRRHVELEGLVDGGRPQEERDSLDEDGVRQQRRGGEAVPQRRSSPAGGTHDRRSPILAHGAESSGVSSAPLFGGLP</sequence>